<sequence>MTFNKILSQTIQKLNLICTVPTTPMASFLNLTGSTSSLSKDSRYCGFSSYTGLQIGKSEIGRLTVHIGLANDMICTSIMCGGVLLYGSQIRILDNFHLIKIINAIFCSLMSELKPEQNPVDLTCTTPGHAYGGLSLASTISFANFCDQNRAIPTLTLS</sequence>
<comment type="caution">
    <text evidence="1">The sequence shown here is derived from an EMBL/GenBank/DDBJ whole genome shotgun (WGS) entry which is preliminary data.</text>
</comment>
<gene>
    <name evidence="1" type="ORF">KFK09_021599</name>
</gene>
<accession>A0A8T3AQK0</accession>
<dbReference type="EMBL" id="JAGYWB010000015">
    <property type="protein sequence ID" value="KAI0498358.1"/>
    <property type="molecule type" value="Genomic_DNA"/>
</dbReference>
<evidence type="ECO:0000313" key="1">
    <source>
        <dbReference type="EMBL" id="KAI0498358.1"/>
    </source>
</evidence>
<keyword evidence="2" id="KW-1185">Reference proteome</keyword>
<proteinExistence type="predicted"/>
<protein>
    <submittedName>
        <fullName evidence="1">Uncharacterized protein</fullName>
    </submittedName>
</protein>
<name>A0A8T3AQK0_DENNO</name>
<dbReference type="AlphaFoldDB" id="A0A8T3AQK0"/>
<evidence type="ECO:0000313" key="2">
    <source>
        <dbReference type="Proteomes" id="UP000829196"/>
    </source>
</evidence>
<reference evidence="1" key="1">
    <citation type="journal article" date="2022" name="Front. Genet.">
        <title>Chromosome-Scale Assembly of the Dendrobium nobile Genome Provides Insights Into the Molecular Mechanism of the Biosynthesis of the Medicinal Active Ingredient of Dendrobium.</title>
        <authorList>
            <person name="Xu Q."/>
            <person name="Niu S.-C."/>
            <person name="Li K.-L."/>
            <person name="Zheng P.-J."/>
            <person name="Zhang X.-J."/>
            <person name="Jia Y."/>
            <person name="Liu Y."/>
            <person name="Niu Y.-X."/>
            <person name="Yu L.-H."/>
            <person name="Chen D.-F."/>
            <person name="Zhang G.-Q."/>
        </authorList>
    </citation>
    <scope>NUCLEOTIDE SEQUENCE</scope>
    <source>
        <tissue evidence="1">Leaf</tissue>
    </source>
</reference>
<organism evidence="1 2">
    <name type="scientific">Dendrobium nobile</name>
    <name type="common">Orchid</name>
    <dbReference type="NCBI Taxonomy" id="94219"/>
    <lineage>
        <taxon>Eukaryota</taxon>
        <taxon>Viridiplantae</taxon>
        <taxon>Streptophyta</taxon>
        <taxon>Embryophyta</taxon>
        <taxon>Tracheophyta</taxon>
        <taxon>Spermatophyta</taxon>
        <taxon>Magnoliopsida</taxon>
        <taxon>Liliopsida</taxon>
        <taxon>Asparagales</taxon>
        <taxon>Orchidaceae</taxon>
        <taxon>Epidendroideae</taxon>
        <taxon>Malaxideae</taxon>
        <taxon>Dendrobiinae</taxon>
        <taxon>Dendrobium</taxon>
    </lineage>
</organism>
<dbReference type="Proteomes" id="UP000829196">
    <property type="component" value="Unassembled WGS sequence"/>
</dbReference>